<evidence type="ECO:0000313" key="3">
    <source>
        <dbReference type="Proteomes" id="UP000824120"/>
    </source>
</evidence>
<dbReference type="AlphaFoldDB" id="A0A9J5YW65"/>
<keyword evidence="3" id="KW-1185">Reference proteome</keyword>
<comment type="caution">
    <text evidence="2">The sequence shown here is derived from an EMBL/GenBank/DDBJ whole genome shotgun (WGS) entry which is preliminary data.</text>
</comment>
<evidence type="ECO:0000313" key="2">
    <source>
        <dbReference type="EMBL" id="KAG5604077.1"/>
    </source>
</evidence>
<name>A0A9J5YW65_SOLCO</name>
<feature type="transmembrane region" description="Helical" evidence="1">
    <location>
        <begin position="22"/>
        <end position="44"/>
    </location>
</feature>
<protein>
    <recommendedName>
        <fullName evidence="4">Transmembrane protein</fullName>
    </recommendedName>
</protein>
<proteinExistence type="predicted"/>
<gene>
    <name evidence="2" type="ORF">H5410_025569</name>
</gene>
<keyword evidence="1" id="KW-0472">Membrane</keyword>
<sequence>MSFCSKATLIKMFLNQFMYTRMTWFFTSLWGFFCWFVFKIYFFLENRRVVDENDEMDCKNQKRLDFDEKGVEKESSFWFRKPEVKSFSVEEMFVNVNERDEEEKEIDKNSDDKLFYFSFFKNGSVYQEKSEFFDEKNANDQEKLDF</sequence>
<keyword evidence="1" id="KW-1133">Transmembrane helix</keyword>
<keyword evidence="1" id="KW-0812">Transmembrane</keyword>
<organism evidence="2 3">
    <name type="scientific">Solanum commersonii</name>
    <name type="common">Commerson's wild potato</name>
    <name type="synonym">Commerson's nightshade</name>
    <dbReference type="NCBI Taxonomy" id="4109"/>
    <lineage>
        <taxon>Eukaryota</taxon>
        <taxon>Viridiplantae</taxon>
        <taxon>Streptophyta</taxon>
        <taxon>Embryophyta</taxon>
        <taxon>Tracheophyta</taxon>
        <taxon>Spermatophyta</taxon>
        <taxon>Magnoliopsida</taxon>
        <taxon>eudicotyledons</taxon>
        <taxon>Gunneridae</taxon>
        <taxon>Pentapetalae</taxon>
        <taxon>asterids</taxon>
        <taxon>lamiids</taxon>
        <taxon>Solanales</taxon>
        <taxon>Solanaceae</taxon>
        <taxon>Solanoideae</taxon>
        <taxon>Solaneae</taxon>
        <taxon>Solanum</taxon>
    </lineage>
</organism>
<evidence type="ECO:0000256" key="1">
    <source>
        <dbReference type="SAM" id="Phobius"/>
    </source>
</evidence>
<reference evidence="2 3" key="1">
    <citation type="submission" date="2020-09" db="EMBL/GenBank/DDBJ databases">
        <title>De no assembly of potato wild relative species, Solanum commersonii.</title>
        <authorList>
            <person name="Cho K."/>
        </authorList>
    </citation>
    <scope>NUCLEOTIDE SEQUENCE [LARGE SCALE GENOMIC DNA]</scope>
    <source>
        <strain evidence="2">LZ3.2</strain>
        <tissue evidence="2">Leaf</tissue>
    </source>
</reference>
<evidence type="ECO:0008006" key="4">
    <source>
        <dbReference type="Google" id="ProtNLM"/>
    </source>
</evidence>
<dbReference type="EMBL" id="JACXVP010000005">
    <property type="protein sequence ID" value="KAG5604077.1"/>
    <property type="molecule type" value="Genomic_DNA"/>
</dbReference>
<accession>A0A9J5YW65</accession>
<dbReference type="Proteomes" id="UP000824120">
    <property type="component" value="Chromosome 5"/>
</dbReference>